<proteinExistence type="inferred from homology"/>
<protein>
    <recommendedName>
        <fullName evidence="7">D-lactate dehydrogenase (cytochrome)</fullName>
        <ecNumber evidence="7">1.1.2.4</ecNumber>
    </recommendedName>
</protein>
<accession>A0A9X1V755</accession>
<evidence type="ECO:0000256" key="5">
    <source>
        <dbReference type="ARBA" id="ARBA00022946"/>
    </source>
</evidence>
<evidence type="ECO:0000313" key="9">
    <source>
        <dbReference type="EMBL" id="MCI0182402.1"/>
    </source>
</evidence>
<dbReference type="FunFam" id="3.30.70.2740:FF:000001">
    <property type="entry name" value="D-lactate dehydrogenase mitochondrial"/>
    <property type="match status" value="1"/>
</dbReference>
<evidence type="ECO:0000256" key="2">
    <source>
        <dbReference type="ARBA" id="ARBA00008000"/>
    </source>
</evidence>
<keyword evidence="3" id="KW-0285">Flavoprotein</keyword>
<dbReference type="Pfam" id="PF01565">
    <property type="entry name" value="FAD_binding_4"/>
    <property type="match status" value="1"/>
</dbReference>
<keyword evidence="10" id="KW-1185">Reference proteome</keyword>
<dbReference type="AlphaFoldDB" id="A0A9X1V755"/>
<dbReference type="Gene3D" id="1.10.45.10">
    <property type="entry name" value="Vanillyl-alcohol Oxidase, Chain A, domain 4"/>
    <property type="match status" value="1"/>
</dbReference>
<dbReference type="Pfam" id="PF02913">
    <property type="entry name" value="FAD-oxidase_C"/>
    <property type="match status" value="1"/>
</dbReference>
<dbReference type="PROSITE" id="PS51387">
    <property type="entry name" value="FAD_PCMH"/>
    <property type="match status" value="1"/>
</dbReference>
<feature type="domain" description="FAD-binding PCMH-type" evidence="8">
    <location>
        <begin position="37"/>
        <end position="214"/>
    </location>
</feature>
<evidence type="ECO:0000256" key="1">
    <source>
        <dbReference type="ARBA" id="ARBA00001974"/>
    </source>
</evidence>
<dbReference type="RefSeq" id="WP_241711997.1">
    <property type="nucleotide sequence ID" value="NZ_JALBUF010000001.1"/>
</dbReference>
<dbReference type="EC" id="1.1.2.4" evidence="7"/>
<organism evidence="9 10">
    <name type="scientific">Sulfoacidibacillus ferrooxidans</name>
    <dbReference type="NCBI Taxonomy" id="2005001"/>
    <lineage>
        <taxon>Bacteria</taxon>
        <taxon>Bacillati</taxon>
        <taxon>Bacillota</taxon>
        <taxon>Bacilli</taxon>
        <taxon>Bacillales</taxon>
        <taxon>Alicyclobacillaceae</taxon>
        <taxon>Sulfoacidibacillus</taxon>
    </lineage>
</organism>
<reference evidence="9" key="1">
    <citation type="submission" date="2022-03" db="EMBL/GenBank/DDBJ databases">
        <title>Draft Genome Sequence of Firmicute Strain S0AB, a Heterotrophic Iron/Sulfur-Oxidizing Extreme Acidophile.</title>
        <authorList>
            <person name="Vergara E."/>
            <person name="Pakostova E."/>
            <person name="Johnson D.B."/>
            <person name="Holmes D.S."/>
        </authorList>
    </citation>
    <scope>NUCLEOTIDE SEQUENCE</scope>
    <source>
        <strain evidence="9">S0AB</strain>
    </source>
</reference>
<keyword evidence="4" id="KW-0274">FAD</keyword>
<sequence>MIATEIFDQLSALIGMDKVSVNVCVREQHGKDESYNSPSLPDLVVFPESTDDVITVVNFSAKYQIPIVPFGSGSGLEGSAIPVRGGISLDMNRMNRILEIRSEDFLVRVQSGVTKDQLNHFLKPYGLFFAVDPGANATLGGMAATNASGTTTVRYGAMRENVRAIEVVLANGTVIHTGTLAAKSSSGYNLNGLFVGSEGTLGVFTELWIKVWGIPESIVCARAEFPDITSCVEASTAVVSAGIPIVRMELVDSPYIEAFNHYRSSGFSVVPHLFLEFRGTSESVMADVRVTQELMKDEGCTHFVFVSGEKERQQMWEVRHHALYAFMHQHVGLRHMGSDVCVPISMIADAVRNAKELLCTMELQGAVLGHVGDGNFHVSLAVNVDCKEDLSRAHAFNERLVALALRVGGTCTGEHGVGLGKMKYQEKEHGTALETMRLIKSVLDPQHLLNPGKLIDPS</sequence>
<dbReference type="InterPro" id="IPR016169">
    <property type="entry name" value="FAD-bd_PCMH_sub2"/>
</dbReference>
<dbReference type="FunFam" id="3.30.465.10:FF:000016">
    <property type="entry name" value="probable D-lactate dehydrogenase, mitochondrial"/>
    <property type="match status" value="1"/>
</dbReference>
<evidence type="ECO:0000313" key="10">
    <source>
        <dbReference type="Proteomes" id="UP001139263"/>
    </source>
</evidence>
<gene>
    <name evidence="9" type="ORF">MM817_00661</name>
</gene>
<evidence type="ECO:0000259" key="8">
    <source>
        <dbReference type="PROSITE" id="PS51387"/>
    </source>
</evidence>
<evidence type="ECO:0000256" key="7">
    <source>
        <dbReference type="ARBA" id="ARBA00038897"/>
    </source>
</evidence>
<dbReference type="Proteomes" id="UP001139263">
    <property type="component" value="Unassembled WGS sequence"/>
</dbReference>
<dbReference type="GO" id="GO:0008720">
    <property type="term" value="F:D-lactate dehydrogenase (NAD+) activity"/>
    <property type="evidence" value="ECO:0007669"/>
    <property type="project" value="TreeGrafter"/>
</dbReference>
<dbReference type="PANTHER" id="PTHR11748">
    <property type="entry name" value="D-LACTATE DEHYDROGENASE"/>
    <property type="match status" value="1"/>
</dbReference>
<dbReference type="GO" id="GO:0004458">
    <property type="term" value="F:D-lactate dehydrogenase (cytochrome) activity"/>
    <property type="evidence" value="ECO:0007669"/>
    <property type="project" value="UniProtKB-EC"/>
</dbReference>
<comment type="similarity">
    <text evidence="2">Belongs to the FAD-binding oxidoreductase/transferase type 4 family.</text>
</comment>
<keyword evidence="5" id="KW-0809">Transit peptide</keyword>
<evidence type="ECO:0000256" key="6">
    <source>
        <dbReference type="ARBA" id="ARBA00023002"/>
    </source>
</evidence>
<dbReference type="FunFam" id="1.10.45.10:FF:000001">
    <property type="entry name" value="D-lactate dehydrogenase mitochondrial"/>
    <property type="match status" value="1"/>
</dbReference>
<dbReference type="InterPro" id="IPR004113">
    <property type="entry name" value="FAD-bd_oxidored_4_C"/>
</dbReference>
<dbReference type="Gene3D" id="3.30.70.2740">
    <property type="match status" value="1"/>
</dbReference>
<comment type="caution">
    <text evidence="9">The sequence shown here is derived from an EMBL/GenBank/DDBJ whole genome shotgun (WGS) entry which is preliminary data.</text>
</comment>
<dbReference type="SUPFAM" id="SSF55103">
    <property type="entry name" value="FAD-linked oxidases, C-terminal domain"/>
    <property type="match status" value="1"/>
</dbReference>
<evidence type="ECO:0000256" key="4">
    <source>
        <dbReference type="ARBA" id="ARBA00022827"/>
    </source>
</evidence>
<keyword evidence="6 9" id="KW-0560">Oxidoreductase</keyword>
<dbReference type="SUPFAM" id="SSF56176">
    <property type="entry name" value="FAD-binding/transporter-associated domain-like"/>
    <property type="match status" value="1"/>
</dbReference>
<dbReference type="EMBL" id="JALBUF010000001">
    <property type="protein sequence ID" value="MCI0182402.1"/>
    <property type="molecule type" value="Genomic_DNA"/>
</dbReference>
<dbReference type="InterPro" id="IPR016171">
    <property type="entry name" value="Vanillyl_alc_oxidase_C-sub2"/>
</dbReference>
<evidence type="ECO:0000256" key="3">
    <source>
        <dbReference type="ARBA" id="ARBA00022630"/>
    </source>
</evidence>
<name>A0A9X1V755_9BACL</name>
<dbReference type="InterPro" id="IPR016164">
    <property type="entry name" value="FAD-linked_Oxase-like_C"/>
</dbReference>
<dbReference type="Gene3D" id="3.30.465.10">
    <property type="match status" value="1"/>
</dbReference>
<dbReference type="GO" id="GO:1903457">
    <property type="term" value="P:lactate catabolic process"/>
    <property type="evidence" value="ECO:0007669"/>
    <property type="project" value="TreeGrafter"/>
</dbReference>
<dbReference type="InterPro" id="IPR036318">
    <property type="entry name" value="FAD-bd_PCMH-like_sf"/>
</dbReference>
<dbReference type="InterPro" id="IPR006094">
    <property type="entry name" value="Oxid_FAD_bind_N"/>
</dbReference>
<dbReference type="PANTHER" id="PTHR11748:SF111">
    <property type="entry name" value="D-LACTATE DEHYDROGENASE, MITOCHONDRIAL-RELATED"/>
    <property type="match status" value="1"/>
</dbReference>
<comment type="cofactor">
    <cofactor evidence="1">
        <name>FAD</name>
        <dbReference type="ChEBI" id="CHEBI:57692"/>
    </cofactor>
</comment>
<dbReference type="InterPro" id="IPR016166">
    <property type="entry name" value="FAD-bd_PCMH"/>
</dbReference>
<dbReference type="GO" id="GO:0071949">
    <property type="term" value="F:FAD binding"/>
    <property type="evidence" value="ECO:0007669"/>
    <property type="project" value="InterPro"/>
</dbReference>